<dbReference type="AlphaFoldDB" id="A0A0C9ZEC0"/>
<feature type="compositionally biased region" description="Low complexity" evidence="1">
    <location>
        <begin position="124"/>
        <end position="136"/>
    </location>
</feature>
<proteinExistence type="predicted"/>
<evidence type="ECO:0000313" key="3">
    <source>
        <dbReference type="Proteomes" id="UP000054018"/>
    </source>
</evidence>
<dbReference type="Proteomes" id="UP000054018">
    <property type="component" value="Unassembled WGS sequence"/>
</dbReference>
<feature type="compositionally biased region" description="Polar residues" evidence="1">
    <location>
        <begin position="421"/>
        <end position="434"/>
    </location>
</feature>
<accession>A0A0C9ZEC0</accession>
<sequence>MSLNDGDRGTSSSLSARLQLFTEQIFATDKFLKFRNGQSAQTLPLPGSEEGLAAVSNNLDDGPPESSRSADLPSADLGNEVADTEGNKETIGPTTFVQKMQAMITALPSFPSPVMSSSRPNLASSPQQEPSSPSSSNPILPATDNLANVWSFLSPRTSNRSMEPDSQSLLSALDLLQSPRGRELANGLASPTESTSTVLDCVDDNNSVMVYGPLEPDNTSEVEIACSEIVSVYEDGEEIRTPQARFIPLPAESIEETVDDSSVVRWVPPDESWKSPLSRGGQLPEREYRVWVPSLTKISVQTMWWGFRIYLPPPVLDILNNKQLQAAKRAAIITGALKWLMDHIPLPLLPPQMRPAVQILRRLVPYLGYVGGLIAWSWSAVKSFDKGHGVVLTATWLLPIALIPGTWEADDFPPLNMGPPSAQTASTSTRPHYD</sequence>
<reference evidence="2 3" key="1">
    <citation type="submission" date="2014-04" db="EMBL/GenBank/DDBJ databases">
        <authorList>
            <consortium name="DOE Joint Genome Institute"/>
            <person name="Kuo A."/>
            <person name="Kohler A."/>
            <person name="Costa M.D."/>
            <person name="Nagy L.G."/>
            <person name="Floudas D."/>
            <person name="Copeland A."/>
            <person name="Barry K.W."/>
            <person name="Cichocki N."/>
            <person name="Veneault-Fourrey C."/>
            <person name="LaButti K."/>
            <person name="Lindquist E.A."/>
            <person name="Lipzen A."/>
            <person name="Lundell T."/>
            <person name="Morin E."/>
            <person name="Murat C."/>
            <person name="Sun H."/>
            <person name="Tunlid A."/>
            <person name="Henrissat B."/>
            <person name="Grigoriev I.V."/>
            <person name="Hibbett D.S."/>
            <person name="Martin F."/>
            <person name="Nordberg H.P."/>
            <person name="Cantor M.N."/>
            <person name="Hua S.X."/>
        </authorList>
    </citation>
    <scope>NUCLEOTIDE SEQUENCE [LARGE SCALE GENOMIC DNA]</scope>
    <source>
        <strain evidence="2 3">441</strain>
    </source>
</reference>
<feature type="region of interest" description="Disordered" evidence="1">
    <location>
        <begin position="42"/>
        <end position="90"/>
    </location>
</feature>
<organism evidence="2 3">
    <name type="scientific">Pisolithus microcarpus 441</name>
    <dbReference type="NCBI Taxonomy" id="765257"/>
    <lineage>
        <taxon>Eukaryota</taxon>
        <taxon>Fungi</taxon>
        <taxon>Dikarya</taxon>
        <taxon>Basidiomycota</taxon>
        <taxon>Agaricomycotina</taxon>
        <taxon>Agaricomycetes</taxon>
        <taxon>Agaricomycetidae</taxon>
        <taxon>Boletales</taxon>
        <taxon>Sclerodermatineae</taxon>
        <taxon>Pisolithaceae</taxon>
        <taxon>Pisolithus</taxon>
    </lineage>
</organism>
<name>A0A0C9ZEC0_9AGAM</name>
<dbReference type="EMBL" id="KN833695">
    <property type="protein sequence ID" value="KIK27666.1"/>
    <property type="molecule type" value="Genomic_DNA"/>
</dbReference>
<evidence type="ECO:0000313" key="2">
    <source>
        <dbReference type="EMBL" id="KIK27666.1"/>
    </source>
</evidence>
<reference evidence="3" key="2">
    <citation type="submission" date="2015-01" db="EMBL/GenBank/DDBJ databases">
        <title>Evolutionary Origins and Diversification of the Mycorrhizal Mutualists.</title>
        <authorList>
            <consortium name="DOE Joint Genome Institute"/>
            <consortium name="Mycorrhizal Genomics Consortium"/>
            <person name="Kohler A."/>
            <person name="Kuo A."/>
            <person name="Nagy L.G."/>
            <person name="Floudas D."/>
            <person name="Copeland A."/>
            <person name="Barry K.W."/>
            <person name="Cichocki N."/>
            <person name="Veneault-Fourrey C."/>
            <person name="LaButti K."/>
            <person name="Lindquist E.A."/>
            <person name="Lipzen A."/>
            <person name="Lundell T."/>
            <person name="Morin E."/>
            <person name="Murat C."/>
            <person name="Riley R."/>
            <person name="Ohm R."/>
            <person name="Sun H."/>
            <person name="Tunlid A."/>
            <person name="Henrissat B."/>
            <person name="Grigoriev I.V."/>
            <person name="Hibbett D.S."/>
            <person name="Martin F."/>
        </authorList>
    </citation>
    <scope>NUCLEOTIDE SEQUENCE [LARGE SCALE GENOMIC DNA]</scope>
    <source>
        <strain evidence="3">441</strain>
    </source>
</reference>
<dbReference type="STRING" id="765257.A0A0C9ZEC0"/>
<protein>
    <submittedName>
        <fullName evidence="2">Uncharacterized protein</fullName>
    </submittedName>
</protein>
<keyword evidence="3" id="KW-1185">Reference proteome</keyword>
<feature type="region of interest" description="Disordered" evidence="1">
    <location>
        <begin position="110"/>
        <end position="141"/>
    </location>
</feature>
<gene>
    <name evidence="2" type="ORF">PISMIDRAFT_674569</name>
</gene>
<feature type="compositionally biased region" description="Polar residues" evidence="1">
    <location>
        <begin position="114"/>
        <end position="123"/>
    </location>
</feature>
<dbReference type="HOGENOM" id="CLU_035154_1_0_1"/>
<feature type="region of interest" description="Disordered" evidence="1">
    <location>
        <begin position="414"/>
        <end position="434"/>
    </location>
</feature>
<evidence type="ECO:0000256" key="1">
    <source>
        <dbReference type="SAM" id="MobiDB-lite"/>
    </source>
</evidence>
<dbReference type="OrthoDB" id="3247214at2759"/>